<dbReference type="STRING" id="1882483.A0A317XEU1"/>
<comment type="pathway">
    <text evidence="1">Cofactor biosynthesis; FAD biosynthesis; FAD from FMN: step 1/1.</text>
</comment>
<dbReference type="AlphaFoldDB" id="A0A317XEU1"/>
<evidence type="ECO:0000256" key="9">
    <source>
        <dbReference type="ARBA" id="ARBA00022840"/>
    </source>
</evidence>
<proteinExistence type="predicted"/>
<evidence type="ECO:0000256" key="10">
    <source>
        <dbReference type="ARBA" id="ARBA00031145"/>
    </source>
</evidence>
<dbReference type="PANTHER" id="PTHR23293">
    <property type="entry name" value="FAD SYNTHETASE-RELATED FMN ADENYLYLTRANSFERASE"/>
    <property type="match status" value="1"/>
</dbReference>
<reference evidence="15 16" key="1">
    <citation type="journal article" date="2018" name="Mol. Biol. Evol.">
        <title>Broad Genomic Sampling Reveals a Smut Pathogenic Ancestry of the Fungal Clade Ustilaginomycotina.</title>
        <authorList>
            <person name="Kijpornyongpan T."/>
            <person name="Mondo S.J."/>
            <person name="Barry K."/>
            <person name="Sandor L."/>
            <person name="Lee J."/>
            <person name="Lipzen A."/>
            <person name="Pangilinan J."/>
            <person name="LaButti K."/>
            <person name="Hainaut M."/>
            <person name="Henrissat B."/>
            <person name="Grigoriev I.V."/>
            <person name="Spatafora J.W."/>
            <person name="Aime M.C."/>
        </authorList>
    </citation>
    <scope>NUCLEOTIDE SEQUENCE [LARGE SCALE GENOMIC DNA]</scope>
    <source>
        <strain evidence="15 16">MCA 3645</strain>
    </source>
</reference>
<dbReference type="Proteomes" id="UP000246740">
    <property type="component" value="Unassembled WGS sequence"/>
</dbReference>
<evidence type="ECO:0000256" key="6">
    <source>
        <dbReference type="ARBA" id="ARBA00022695"/>
    </source>
</evidence>
<evidence type="ECO:0000256" key="2">
    <source>
        <dbReference type="ARBA" id="ARBA00012393"/>
    </source>
</evidence>
<keyword evidence="8" id="KW-0274">FAD</keyword>
<evidence type="ECO:0000256" key="1">
    <source>
        <dbReference type="ARBA" id="ARBA00004726"/>
    </source>
</evidence>
<feature type="region of interest" description="Disordered" evidence="13">
    <location>
        <begin position="1"/>
        <end position="46"/>
    </location>
</feature>
<keyword evidence="4" id="KW-0288">FMN</keyword>
<dbReference type="InterPro" id="IPR002500">
    <property type="entry name" value="PAPS_reduct_dom"/>
</dbReference>
<organism evidence="15 16">
    <name type="scientific">Testicularia cyperi</name>
    <dbReference type="NCBI Taxonomy" id="1882483"/>
    <lineage>
        <taxon>Eukaryota</taxon>
        <taxon>Fungi</taxon>
        <taxon>Dikarya</taxon>
        <taxon>Basidiomycota</taxon>
        <taxon>Ustilaginomycotina</taxon>
        <taxon>Ustilaginomycetes</taxon>
        <taxon>Ustilaginales</taxon>
        <taxon>Anthracoideaceae</taxon>
        <taxon>Testicularia</taxon>
    </lineage>
</organism>
<feature type="region of interest" description="Disordered" evidence="13">
    <location>
        <begin position="149"/>
        <end position="219"/>
    </location>
</feature>
<sequence length="219" mass="23857">MISVSGGMKRGIRTYLDGGGKEQVGLSDAESEASESNPAPPERKRDITAMFVGTRRDDPHGPQLTARSWTDRDWPRVERIHPILDWTYEDVWAFLRCPHLASSDASLGVSREQLATEHGVAGGGDQGVPYCLLYDQGYTSLGSTFNTLPNPELQITDDDDDDNHDTSSTDADATRAVVVGDGNAKGRWKPAYMLKDGSQERAGRVEQPKQPPPASTSSI</sequence>
<accession>A0A317XEU1</accession>
<keyword evidence="16" id="KW-1185">Reference proteome</keyword>
<evidence type="ECO:0000256" key="5">
    <source>
        <dbReference type="ARBA" id="ARBA00022679"/>
    </source>
</evidence>
<keyword evidence="7" id="KW-0547">Nucleotide-binding</keyword>
<keyword evidence="6" id="KW-0548">Nucleotidyltransferase</keyword>
<dbReference type="PANTHER" id="PTHR23293:SF9">
    <property type="entry name" value="FAD SYNTHASE"/>
    <property type="match status" value="1"/>
</dbReference>
<feature type="compositionally biased region" description="Pro residues" evidence="13">
    <location>
        <begin position="209"/>
        <end position="219"/>
    </location>
</feature>
<keyword evidence="3" id="KW-0285">Flavoprotein</keyword>
<dbReference type="InParanoid" id="A0A317XEU1"/>
<evidence type="ECO:0000256" key="7">
    <source>
        <dbReference type="ARBA" id="ARBA00022741"/>
    </source>
</evidence>
<keyword evidence="5" id="KW-0808">Transferase</keyword>
<dbReference type="SUPFAM" id="SSF52402">
    <property type="entry name" value="Adenine nucleotide alpha hydrolases-like"/>
    <property type="match status" value="1"/>
</dbReference>
<evidence type="ECO:0000256" key="3">
    <source>
        <dbReference type="ARBA" id="ARBA00022630"/>
    </source>
</evidence>
<name>A0A317XEU1_9BASI</name>
<evidence type="ECO:0000313" key="15">
    <source>
        <dbReference type="EMBL" id="PWY97036.1"/>
    </source>
</evidence>
<evidence type="ECO:0000256" key="8">
    <source>
        <dbReference type="ARBA" id="ARBA00022827"/>
    </source>
</evidence>
<gene>
    <name evidence="15" type="ORF">BCV70DRAFT_203224</name>
</gene>
<dbReference type="Gene3D" id="3.40.50.620">
    <property type="entry name" value="HUPs"/>
    <property type="match status" value="1"/>
</dbReference>
<protein>
    <recommendedName>
        <fullName evidence="2">FAD synthase</fullName>
        <ecNumber evidence="2">2.7.7.2</ecNumber>
    </recommendedName>
    <alternativeName>
        <fullName evidence="10">FAD pyrophosphorylase</fullName>
    </alternativeName>
    <alternativeName>
        <fullName evidence="11">FMN adenylyltransferase</fullName>
    </alternativeName>
</protein>
<dbReference type="Pfam" id="PF01507">
    <property type="entry name" value="PAPS_reduct"/>
    <property type="match status" value="1"/>
</dbReference>
<evidence type="ECO:0000256" key="4">
    <source>
        <dbReference type="ARBA" id="ARBA00022643"/>
    </source>
</evidence>
<dbReference type="InterPro" id="IPR014729">
    <property type="entry name" value="Rossmann-like_a/b/a_fold"/>
</dbReference>
<evidence type="ECO:0000256" key="12">
    <source>
        <dbReference type="ARBA" id="ARBA00049494"/>
    </source>
</evidence>
<evidence type="ECO:0000256" key="11">
    <source>
        <dbReference type="ARBA" id="ARBA00031871"/>
    </source>
</evidence>
<dbReference type="OrthoDB" id="270728at2759"/>
<evidence type="ECO:0000313" key="16">
    <source>
        <dbReference type="Proteomes" id="UP000246740"/>
    </source>
</evidence>
<dbReference type="GO" id="GO:0006747">
    <property type="term" value="P:FAD biosynthetic process"/>
    <property type="evidence" value="ECO:0007669"/>
    <property type="project" value="TreeGrafter"/>
</dbReference>
<dbReference type="GO" id="GO:0003919">
    <property type="term" value="F:FMN adenylyltransferase activity"/>
    <property type="evidence" value="ECO:0007669"/>
    <property type="project" value="UniProtKB-EC"/>
</dbReference>
<comment type="catalytic activity">
    <reaction evidence="12">
        <text>FMN + ATP + H(+) = FAD + diphosphate</text>
        <dbReference type="Rhea" id="RHEA:17237"/>
        <dbReference type="ChEBI" id="CHEBI:15378"/>
        <dbReference type="ChEBI" id="CHEBI:30616"/>
        <dbReference type="ChEBI" id="CHEBI:33019"/>
        <dbReference type="ChEBI" id="CHEBI:57692"/>
        <dbReference type="ChEBI" id="CHEBI:58210"/>
        <dbReference type="EC" id="2.7.7.2"/>
    </reaction>
</comment>
<keyword evidence="9" id="KW-0067">ATP-binding</keyword>
<feature type="domain" description="Phosphoadenosine phosphosulphate reductase" evidence="14">
    <location>
        <begin position="44"/>
        <end position="96"/>
    </location>
</feature>
<evidence type="ECO:0000256" key="13">
    <source>
        <dbReference type="SAM" id="MobiDB-lite"/>
    </source>
</evidence>
<dbReference type="EC" id="2.7.7.2" evidence="2"/>
<dbReference type="GO" id="GO:0005524">
    <property type="term" value="F:ATP binding"/>
    <property type="evidence" value="ECO:0007669"/>
    <property type="project" value="UniProtKB-KW"/>
</dbReference>
<feature type="compositionally biased region" description="Basic and acidic residues" evidence="13">
    <location>
        <begin position="197"/>
        <end position="207"/>
    </location>
</feature>
<evidence type="ECO:0000259" key="14">
    <source>
        <dbReference type="Pfam" id="PF01507"/>
    </source>
</evidence>
<dbReference type="EMBL" id="KZ819225">
    <property type="protein sequence ID" value="PWY97036.1"/>
    <property type="molecule type" value="Genomic_DNA"/>
</dbReference>